<evidence type="ECO:0000256" key="1">
    <source>
        <dbReference type="SAM" id="Phobius"/>
    </source>
</evidence>
<accession>G0U0I9</accession>
<evidence type="ECO:0000313" key="3">
    <source>
        <dbReference type="EMBL" id="CCC49588.1"/>
    </source>
</evidence>
<name>G0U0I9_TRYVY</name>
<sequence>MRRCFVRVIPCVVCALLPFLCRGMSPGVAADNTPFVYTDSLPTLRVGQARYNETMYFPSSMEVQLRQRYVLKGIEKGRYHIVHLSYLGSPSIMYNLYLTHLPRAMVERGLRQNGVRASSVPGQHQLSDVNRMYVRSHEDGLDFDFVAGEGEVDRGIAHHDDAERVPVLEVRGQRNGYPFEPEKWRSFRYNIRVDVVGQSRGLTKTIVVHIATLAVISTVAVRAIVPWLINNVDMSTRKRQ</sequence>
<feature type="chain" id="PRO_5003409890" evidence="2">
    <location>
        <begin position="31"/>
        <end position="240"/>
    </location>
</feature>
<keyword evidence="1" id="KW-0812">Transmembrane</keyword>
<dbReference type="AlphaFoldDB" id="G0U0I9"/>
<dbReference type="VEuPathDB" id="TriTrypDB:TvY486_0801970"/>
<reference evidence="3" key="1">
    <citation type="journal article" date="2012" name="Proc. Natl. Acad. Sci. U.S.A.">
        <title>Antigenic diversity is generated by distinct evolutionary mechanisms in African trypanosome species.</title>
        <authorList>
            <person name="Jackson A.P."/>
            <person name="Berry A."/>
            <person name="Aslett M."/>
            <person name="Allison H.C."/>
            <person name="Burton P."/>
            <person name="Vavrova-Anderson J."/>
            <person name="Brown R."/>
            <person name="Browne H."/>
            <person name="Corton N."/>
            <person name="Hauser H."/>
            <person name="Gamble J."/>
            <person name="Gilderthorp R."/>
            <person name="Marcello L."/>
            <person name="McQuillan J."/>
            <person name="Otto T.D."/>
            <person name="Quail M.A."/>
            <person name="Sanders M.J."/>
            <person name="van Tonder A."/>
            <person name="Ginger M.L."/>
            <person name="Field M.C."/>
            <person name="Barry J.D."/>
            <person name="Hertz-Fowler C."/>
            <person name="Berriman M."/>
        </authorList>
    </citation>
    <scope>NUCLEOTIDE SEQUENCE</scope>
    <source>
        <strain evidence="3">Y486</strain>
    </source>
</reference>
<evidence type="ECO:0000256" key="2">
    <source>
        <dbReference type="SAM" id="SignalP"/>
    </source>
</evidence>
<protein>
    <submittedName>
        <fullName evidence="3">Uncharacterized protein</fullName>
    </submittedName>
</protein>
<proteinExistence type="predicted"/>
<keyword evidence="2" id="KW-0732">Signal</keyword>
<dbReference type="EMBL" id="HE573024">
    <property type="protein sequence ID" value="CCC49588.1"/>
    <property type="molecule type" value="Genomic_DNA"/>
</dbReference>
<organism evidence="3">
    <name type="scientific">Trypanosoma vivax (strain Y486)</name>
    <dbReference type="NCBI Taxonomy" id="1055687"/>
    <lineage>
        <taxon>Eukaryota</taxon>
        <taxon>Discoba</taxon>
        <taxon>Euglenozoa</taxon>
        <taxon>Kinetoplastea</taxon>
        <taxon>Metakinetoplastina</taxon>
        <taxon>Trypanosomatida</taxon>
        <taxon>Trypanosomatidae</taxon>
        <taxon>Trypanosoma</taxon>
        <taxon>Duttonella</taxon>
    </lineage>
</organism>
<feature type="signal peptide" evidence="2">
    <location>
        <begin position="1"/>
        <end position="30"/>
    </location>
</feature>
<gene>
    <name evidence="3" type="ORF">TVY486_0801970</name>
</gene>
<keyword evidence="1" id="KW-0472">Membrane</keyword>
<feature type="transmembrane region" description="Helical" evidence="1">
    <location>
        <begin position="206"/>
        <end position="229"/>
    </location>
</feature>
<keyword evidence="1" id="KW-1133">Transmembrane helix</keyword>